<dbReference type="Gene3D" id="3.60.21.10">
    <property type="match status" value="1"/>
</dbReference>
<dbReference type="InterPro" id="IPR051158">
    <property type="entry name" value="Metallophosphoesterase_sf"/>
</dbReference>
<protein>
    <submittedName>
        <fullName evidence="5">Metallophosphoesterase</fullName>
    </submittedName>
</protein>
<dbReference type="OrthoDB" id="9780884at2"/>
<dbReference type="GO" id="GO:0009245">
    <property type="term" value="P:lipid A biosynthetic process"/>
    <property type="evidence" value="ECO:0007669"/>
    <property type="project" value="TreeGrafter"/>
</dbReference>
<keyword evidence="3" id="KW-1133">Transmembrane helix</keyword>
<dbReference type="InterPro" id="IPR029052">
    <property type="entry name" value="Metallo-depent_PP-like"/>
</dbReference>
<reference evidence="5 6" key="1">
    <citation type="journal article" date="2011" name="Stand. Genomic Sci.">
        <title>Complete genome sequence of Weeksella virosa type strain (9751).</title>
        <authorList>
            <person name="Lang E."/>
            <person name="Teshima H."/>
            <person name="Lucas S."/>
            <person name="Lapidus A."/>
            <person name="Hammon N."/>
            <person name="Deshpande S."/>
            <person name="Nolan M."/>
            <person name="Cheng J.F."/>
            <person name="Pitluck S."/>
            <person name="Liolios K."/>
            <person name="Pagani I."/>
            <person name="Mikhailova N."/>
            <person name="Ivanova N."/>
            <person name="Mavromatis K."/>
            <person name="Pati A."/>
            <person name="Tapia R."/>
            <person name="Han C."/>
            <person name="Goodwin L."/>
            <person name="Chen A."/>
            <person name="Palaniappan K."/>
            <person name="Land M."/>
            <person name="Hauser L."/>
            <person name="Chang Y.J."/>
            <person name="Jeffries C.D."/>
            <person name="Brambilla E.M."/>
            <person name="Kopitz M."/>
            <person name="Rohde M."/>
            <person name="Goker M."/>
            <person name="Tindall B.J."/>
            <person name="Detter J.C."/>
            <person name="Woyke T."/>
            <person name="Bristow J."/>
            <person name="Eisen J.A."/>
            <person name="Markowitz V."/>
            <person name="Hugenholtz P."/>
            <person name="Klenk H.P."/>
            <person name="Kyrpides N.C."/>
        </authorList>
    </citation>
    <scope>NUCLEOTIDE SEQUENCE [LARGE SCALE GENOMIC DNA]</scope>
    <source>
        <strain evidence="6">ATCC 43766 / DSM 16922 / JCM 21250 / NBRC 16016 / NCTC 11634 / CL345/78</strain>
    </source>
</reference>
<organism evidence="5 6">
    <name type="scientific">Weeksella virosa (strain ATCC 43766 / DSM 16922 / JCM 21250 / CCUG 30538 / CDC 9751 / IAM 14551 / NBRC 16016 / NCTC 11634 / CL345/78)</name>
    <dbReference type="NCBI Taxonomy" id="865938"/>
    <lineage>
        <taxon>Bacteria</taxon>
        <taxon>Pseudomonadati</taxon>
        <taxon>Bacteroidota</taxon>
        <taxon>Flavobacteriia</taxon>
        <taxon>Flavobacteriales</taxon>
        <taxon>Weeksellaceae</taxon>
        <taxon>Weeksella</taxon>
    </lineage>
</organism>
<dbReference type="PANTHER" id="PTHR31302">
    <property type="entry name" value="TRANSMEMBRANE PROTEIN WITH METALLOPHOSPHOESTERASE DOMAIN-RELATED"/>
    <property type="match status" value="1"/>
</dbReference>
<dbReference type="AlphaFoldDB" id="F0P122"/>
<feature type="domain" description="Calcineurin-like phosphoesterase" evidence="4">
    <location>
        <begin position="163"/>
        <end position="346"/>
    </location>
</feature>
<dbReference type="GO" id="GO:0046872">
    <property type="term" value="F:metal ion binding"/>
    <property type="evidence" value="ECO:0007669"/>
    <property type="project" value="UniProtKB-KW"/>
</dbReference>
<evidence type="ECO:0000313" key="6">
    <source>
        <dbReference type="Proteomes" id="UP000008641"/>
    </source>
</evidence>
<feature type="transmembrane region" description="Helical" evidence="3">
    <location>
        <begin position="64"/>
        <end position="86"/>
    </location>
</feature>
<keyword evidence="3" id="KW-0812">Transmembrane</keyword>
<keyword evidence="6" id="KW-1185">Reference proteome</keyword>
<dbReference type="KEGG" id="wvi:Weevi_1921"/>
<dbReference type="CDD" id="cd07385">
    <property type="entry name" value="MPP_YkuE_C"/>
    <property type="match status" value="1"/>
</dbReference>
<keyword evidence="1" id="KW-0479">Metal-binding</keyword>
<accession>F0P122</accession>
<reference evidence="6" key="2">
    <citation type="journal article" date="2011" name="Stand. Genomic Sci.">
        <title>Complete genome sequence of Weeksella virosa type strain (9751T).</title>
        <authorList>
            <person name="Lang E."/>
            <person name="Teshima H."/>
            <person name="Lucas S."/>
            <person name="Lapidus A."/>
            <person name="Hammon N."/>
            <person name="Deshpande S."/>
            <person name="Nolan M."/>
            <person name="Cheng J."/>
            <person name="Pitluck S."/>
            <person name="Liolios K."/>
            <person name="Pagani I."/>
            <person name="Mikhailova N."/>
            <person name="Ivanova N."/>
            <person name="Mavromatis K."/>
            <person name="Pati A."/>
            <person name="Tapia R."/>
            <person name="Han C."/>
            <person name="Goodwin L."/>
            <person name="Chen A."/>
            <person name="Palaniappan K."/>
            <person name="Land M."/>
            <person name="Hauser L."/>
            <person name="Chang Y."/>
            <person name="Jeffries C."/>
            <person name="Brambilla E."/>
            <person name="Kopitz M."/>
            <person name="Rohde M."/>
            <person name="Goker M."/>
            <person name="Tindall B."/>
            <person name="Detter J."/>
            <person name="Woyke T."/>
            <person name="Bristow J."/>
            <person name="Eisen J."/>
            <person name="Markowitz V."/>
            <person name="Hugenholtz P."/>
            <person name="Klenk H."/>
            <person name="Kyrpides N."/>
        </authorList>
    </citation>
    <scope>NUCLEOTIDE SEQUENCE [LARGE SCALE GENOMIC DNA]</scope>
    <source>
        <strain evidence="6">ATCC 43766 / DSM 16922 / JCM 21250 / NBRC 16016 / NCTC 11634 / CL345/78</strain>
    </source>
</reference>
<evidence type="ECO:0000313" key="5">
    <source>
        <dbReference type="EMBL" id="ADX68606.1"/>
    </source>
</evidence>
<dbReference type="eggNOG" id="COG1408">
    <property type="taxonomic scope" value="Bacteria"/>
</dbReference>
<evidence type="ECO:0000256" key="2">
    <source>
        <dbReference type="ARBA" id="ARBA00022801"/>
    </source>
</evidence>
<dbReference type="Pfam" id="PF00149">
    <property type="entry name" value="Metallophos"/>
    <property type="match status" value="1"/>
</dbReference>
<dbReference type="HOGENOM" id="CLU_025443_6_0_10"/>
<dbReference type="RefSeq" id="WP_013598995.1">
    <property type="nucleotide sequence ID" value="NC_015144.1"/>
</dbReference>
<feature type="transmembrane region" description="Helical" evidence="3">
    <location>
        <begin position="34"/>
        <end position="52"/>
    </location>
</feature>
<dbReference type="SUPFAM" id="SSF56300">
    <property type="entry name" value="Metallo-dependent phosphatases"/>
    <property type="match status" value="1"/>
</dbReference>
<name>F0P122_WEEVC</name>
<keyword evidence="3" id="KW-0472">Membrane</keyword>
<evidence type="ECO:0000259" key="4">
    <source>
        <dbReference type="Pfam" id="PF00149"/>
    </source>
</evidence>
<keyword evidence="2" id="KW-0378">Hydrolase</keyword>
<dbReference type="EMBL" id="CP002455">
    <property type="protein sequence ID" value="ADX68606.1"/>
    <property type="molecule type" value="Genomic_DNA"/>
</dbReference>
<gene>
    <name evidence="5" type="ordered locus">Weevi_1921</name>
</gene>
<dbReference type="InterPro" id="IPR004843">
    <property type="entry name" value="Calcineurin-like_PHP"/>
</dbReference>
<evidence type="ECO:0000256" key="3">
    <source>
        <dbReference type="SAM" id="Phobius"/>
    </source>
</evidence>
<proteinExistence type="predicted"/>
<dbReference type="GO" id="GO:0016020">
    <property type="term" value="C:membrane"/>
    <property type="evidence" value="ECO:0007669"/>
    <property type="project" value="GOC"/>
</dbReference>
<dbReference type="GO" id="GO:0008758">
    <property type="term" value="F:UDP-2,3-diacylglucosamine hydrolase activity"/>
    <property type="evidence" value="ECO:0007669"/>
    <property type="project" value="TreeGrafter"/>
</dbReference>
<dbReference type="PANTHER" id="PTHR31302:SF31">
    <property type="entry name" value="PHOSPHODIESTERASE YAEI"/>
    <property type="match status" value="1"/>
</dbReference>
<evidence type="ECO:0000256" key="1">
    <source>
        <dbReference type="ARBA" id="ARBA00022723"/>
    </source>
</evidence>
<sequence length="410" mass="47537">MLQRLIPFLFIAALIEFYTYRAFSLAFTNKKVRFAYWLTTIIAWSVIVYELITLKIDDGQTFGFQLMVGLFVLMYIPKFLIFILIFGNDVLSFSGRVLRRFLQPKNTTPYLPARKTFIAQSALALAAIPFWAVIHGVTIGKFNFKKHFHRLIFDDLPESFDGFRILQISDIHTGSILARDMEKIEAAVKMINEQRADLIVYTGDLVNNFAEETVPWIDVLKKINRAPYGNFAVMGNHDYGEYTRWNSEEAKQQNVKDIQEAYRKIGFQLLLNEHVTIAKEKDKIQLIGVENWGSRFIQKADIPKATKGVHPADFKIFLTHDPSHWDMKIKEHPLNFQLTFSGHTHGMQMGIEVPNLGVKWSPSQYIYKQWAGLYEHQKRFIYVNRGFGYHFFPGRIGILPEITVVELKKA</sequence>
<feature type="transmembrane region" description="Helical" evidence="3">
    <location>
        <begin position="117"/>
        <end position="140"/>
    </location>
</feature>
<dbReference type="Proteomes" id="UP000008641">
    <property type="component" value="Chromosome"/>
</dbReference>